<name>A0A8J2X1T8_9STRA</name>
<dbReference type="Proteomes" id="UP000789595">
    <property type="component" value="Unassembled WGS sequence"/>
</dbReference>
<accession>A0A8J2X1T8</accession>
<dbReference type="GO" id="GO:0005840">
    <property type="term" value="C:ribosome"/>
    <property type="evidence" value="ECO:0007669"/>
    <property type="project" value="UniProtKB-KW"/>
</dbReference>
<keyword evidence="2" id="KW-0689">Ribosomal protein</keyword>
<gene>
    <name evidence="6" type="ORF">PECAL_4P25760</name>
</gene>
<evidence type="ECO:0000256" key="5">
    <source>
        <dbReference type="SAM" id="SignalP"/>
    </source>
</evidence>
<evidence type="ECO:0000313" key="6">
    <source>
        <dbReference type="EMBL" id="CAH0375250.1"/>
    </source>
</evidence>
<dbReference type="Gene3D" id="2.30.170.40">
    <property type="entry name" value="Ribosomal protein L28/L24"/>
    <property type="match status" value="1"/>
</dbReference>
<sequence>MVRRTVALLALAASATAFTTSRSALPAPARAPVAAAAPEMKFRVCDLTGKRRNAKAMTVTFSHTRNHKVQQVNLQDRRLWWPEGDKYVKMRLSTRALKTIAKYGLNTAAKKYDVDLEQFAR</sequence>
<dbReference type="PANTHER" id="PTHR13528">
    <property type="entry name" value="39S RIBOSOMAL PROTEIN L28, MITOCHONDRIAL"/>
    <property type="match status" value="1"/>
</dbReference>
<evidence type="ECO:0000313" key="7">
    <source>
        <dbReference type="Proteomes" id="UP000789595"/>
    </source>
</evidence>
<feature type="signal peptide" evidence="5">
    <location>
        <begin position="1"/>
        <end position="17"/>
    </location>
</feature>
<dbReference type="GO" id="GO:0003735">
    <property type="term" value="F:structural constituent of ribosome"/>
    <property type="evidence" value="ECO:0007669"/>
    <property type="project" value="InterPro"/>
</dbReference>
<dbReference type="InterPro" id="IPR001383">
    <property type="entry name" value="Ribosomal_bL28_bact-type"/>
</dbReference>
<comment type="caution">
    <text evidence="6">The sequence shown here is derived from an EMBL/GenBank/DDBJ whole genome shotgun (WGS) entry which is preliminary data.</text>
</comment>
<dbReference type="InterPro" id="IPR026569">
    <property type="entry name" value="Ribosomal_bL28"/>
</dbReference>
<evidence type="ECO:0000256" key="2">
    <source>
        <dbReference type="ARBA" id="ARBA00022980"/>
    </source>
</evidence>
<evidence type="ECO:0000256" key="4">
    <source>
        <dbReference type="ARBA" id="ARBA00035265"/>
    </source>
</evidence>
<dbReference type="OrthoDB" id="361870at2759"/>
<dbReference type="SUPFAM" id="SSF143800">
    <property type="entry name" value="L28p-like"/>
    <property type="match status" value="1"/>
</dbReference>
<comment type="similarity">
    <text evidence="1">Belongs to the bacterial ribosomal protein bL28 family.</text>
</comment>
<protein>
    <recommendedName>
        <fullName evidence="4">Large ribosomal subunit protein bL28c</fullName>
    </recommendedName>
</protein>
<dbReference type="EMBL" id="CAKKNE010000004">
    <property type="protein sequence ID" value="CAH0375250.1"/>
    <property type="molecule type" value="Genomic_DNA"/>
</dbReference>
<evidence type="ECO:0000256" key="3">
    <source>
        <dbReference type="ARBA" id="ARBA00023274"/>
    </source>
</evidence>
<reference evidence="6" key="1">
    <citation type="submission" date="2021-11" db="EMBL/GenBank/DDBJ databases">
        <authorList>
            <consortium name="Genoscope - CEA"/>
            <person name="William W."/>
        </authorList>
    </citation>
    <scope>NUCLEOTIDE SEQUENCE</scope>
</reference>
<keyword evidence="3" id="KW-0687">Ribonucleoprotein</keyword>
<organism evidence="6 7">
    <name type="scientific">Pelagomonas calceolata</name>
    <dbReference type="NCBI Taxonomy" id="35677"/>
    <lineage>
        <taxon>Eukaryota</taxon>
        <taxon>Sar</taxon>
        <taxon>Stramenopiles</taxon>
        <taxon>Ochrophyta</taxon>
        <taxon>Pelagophyceae</taxon>
        <taxon>Pelagomonadales</taxon>
        <taxon>Pelagomonadaceae</taxon>
        <taxon>Pelagomonas</taxon>
    </lineage>
</organism>
<dbReference type="GO" id="GO:1990904">
    <property type="term" value="C:ribonucleoprotein complex"/>
    <property type="evidence" value="ECO:0007669"/>
    <property type="project" value="UniProtKB-KW"/>
</dbReference>
<evidence type="ECO:0000256" key="1">
    <source>
        <dbReference type="ARBA" id="ARBA00008760"/>
    </source>
</evidence>
<dbReference type="NCBIfam" id="TIGR00009">
    <property type="entry name" value="L28"/>
    <property type="match status" value="1"/>
</dbReference>
<dbReference type="InterPro" id="IPR037147">
    <property type="entry name" value="Ribosomal_bL28_sf"/>
</dbReference>
<feature type="chain" id="PRO_5035324517" description="Large ribosomal subunit protein bL28c" evidence="5">
    <location>
        <begin position="18"/>
        <end position="121"/>
    </location>
</feature>
<dbReference type="GO" id="GO:0006412">
    <property type="term" value="P:translation"/>
    <property type="evidence" value="ECO:0007669"/>
    <property type="project" value="InterPro"/>
</dbReference>
<proteinExistence type="inferred from homology"/>
<dbReference type="InterPro" id="IPR034704">
    <property type="entry name" value="Ribosomal_bL28/bL31-like_sf"/>
</dbReference>
<keyword evidence="5" id="KW-0732">Signal</keyword>
<dbReference type="AlphaFoldDB" id="A0A8J2X1T8"/>
<keyword evidence="7" id="KW-1185">Reference proteome</keyword>
<dbReference type="PANTHER" id="PTHR13528:SF2">
    <property type="entry name" value="LARGE RIBOSOMAL SUBUNIT PROTEIN BL28M"/>
    <property type="match status" value="1"/>
</dbReference>
<dbReference type="Pfam" id="PF00830">
    <property type="entry name" value="Ribosomal_L28"/>
    <property type="match status" value="1"/>
</dbReference>